<feature type="region of interest" description="Disordered" evidence="1">
    <location>
        <begin position="1"/>
        <end position="118"/>
    </location>
</feature>
<dbReference type="InterPro" id="IPR011993">
    <property type="entry name" value="PH-like_dom_sf"/>
</dbReference>
<organism evidence="2 3">
    <name type="scientific">Chrysophaeum taylorii</name>
    <dbReference type="NCBI Taxonomy" id="2483200"/>
    <lineage>
        <taxon>Eukaryota</taxon>
        <taxon>Sar</taxon>
        <taxon>Stramenopiles</taxon>
        <taxon>Ochrophyta</taxon>
        <taxon>Pelagophyceae</taxon>
        <taxon>Pelagomonadales</taxon>
        <taxon>Pelagomonadaceae</taxon>
        <taxon>Chrysophaeum</taxon>
    </lineage>
</organism>
<accession>A0AAD7XHE8</accession>
<sequence>MFGACGGCCEGGGSGERGRARVTPDASSLLKTIKEESSVAETAIEPPLRDVVPDPPMNEPTKEEIPSSVKEETPDETTTEPPTTTEPARDGDGGDDDNSDTESVAPLGNQTISTGLSTPLTKHDYKVSAADVAEVRRVLKSKQGWSVRKHCRDGRVRLRVLKLDAAETKLSWKDAISKTIKLDKVVEVRLGTILDPSTVGISNKRPKGTAGTVVLRRSADGQKIAKRAFSFILKDRTLDVETADEDECLKYCGAFQAIIEEARLKTVAAAAAAAAA</sequence>
<keyword evidence="3" id="KW-1185">Reference proteome</keyword>
<protein>
    <submittedName>
        <fullName evidence="2">Uncharacterized protein</fullName>
    </submittedName>
</protein>
<dbReference type="Gene3D" id="2.30.29.30">
    <property type="entry name" value="Pleckstrin-homology domain (PH domain)/Phosphotyrosine-binding domain (PTB)"/>
    <property type="match status" value="1"/>
</dbReference>
<reference evidence="2" key="1">
    <citation type="submission" date="2023-01" db="EMBL/GenBank/DDBJ databases">
        <title>Metagenome sequencing of chrysophaentin producing Chrysophaeum taylorii.</title>
        <authorList>
            <person name="Davison J."/>
            <person name="Bewley C."/>
        </authorList>
    </citation>
    <scope>NUCLEOTIDE SEQUENCE</scope>
    <source>
        <strain evidence="2">NIES-1699</strain>
    </source>
</reference>
<name>A0AAD7XHE8_9STRA</name>
<evidence type="ECO:0000313" key="3">
    <source>
        <dbReference type="Proteomes" id="UP001230188"/>
    </source>
</evidence>
<comment type="caution">
    <text evidence="2">The sequence shown here is derived from an EMBL/GenBank/DDBJ whole genome shotgun (WGS) entry which is preliminary data.</text>
</comment>
<dbReference type="AlphaFoldDB" id="A0AAD7XHE8"/>
<evidence type="ECO:0000256" key="1">
    <source>
        <dbReference type="SAM" id="MobiDB-lite"/>
    </source>
</evidence>
<proteinExistence type="predicted"/>
<dbReference type="Proteomes" id="UP001230188">
    <property type="component" value="Unassembled WGS sequence"/>
</dbReference>
<gene>
    <name evidence="2" type="ORF">CTAYLR_009543</name>
</gene>
<evidence type="ECO:0000313" key="2">
    <source>
        <dbReference type="EMBL" id="KAJ8599473.1"/>
    </source>
</evidence>
<feature type="compositionally biased region" description="Basic and acidic residues" evidence="1">
    <location>
        <begin position="60"/>
        <end position="72"/>
    </location>
</feature>
<dbReference type="EMBL" id="JAQMWT010000562">
    <property type="protein sequence ID" value="KAJ8599473.1"/>
    <property type="molecule type" value="Genomic_DNA"/>
</dbReference>
<feature type="compositionally biased region" description="Polar residues" evidence="1">
    <location>
        <begin position="108"/>
        <end position="118"/>
    </location>
</feature>